<accession>A0A0L8GHB9</accession>
<keyword evidence="2 6" id="KW-0812">Transmembrane</keyword>
<evidence type="ECO:0000256" key="4">
    <source>
        <dbReference type="ARBA" id="ARBA00023136"/>
    </source>
</evidence>
<reference evidence="7" key="1">
    <citation type="submission" date="2015-07" db="EMBL/GenBank/DDBJ databases">
        <title>MeaNS - Measles Nucleotide Surveillance Program.</title>
        <authorList>
            <person name="Tran T."/>
            <person name="Druce J."/>
        </authorList>
    </citation>
    <scope>NUCLEOTIDE SEQUENCE</scope>
    <source>
        <strain evidence="7">UCB-OBI-ISO-001</strain>
        <tissue evidence="7">Gonad</tissue>
    </source>
</reference>
<feature type="transmembrane region" description="Helical" evidence="6">
    <location>
        <begin position="15"/>
        <end position="36"/>
    </location>
</feature>
<dbReference type="OrthoDB" id="9984821at2759"/>
<gene>
    <name evidence="7" type="ORF">OCBIM_22033427mg</name>
</gene>
<evidence type="ECO:0000256" key="2">
    <source>
        <dbReference type="ARBA" id="ARBA00022692"/>
    </source>
</evidence>
<organism evidence="7">
    <name type="scientific">Octopus bimaculoides</name>
    <name type="common">California two-spotted octopus</name>
    <dbReference type="NCBI Taxonomy" id="37653"/>
    <lineage>
        <taxon>Eukaryota</taxon>
        <taxon>Metazoa</taxon>
        <taxon>Spiralia</taxon>
        <taxon>Lophotrochozoa</taxon>
        <taxon>Mollusca</taxon>
        <taxon>Cephalopoda</taxon>
        <taxon>Coleoidea</taxon>
        <taxon>Octopodiformes</taxon>
        <taxon>Octopoda</taxon>
        <taxon>Incirrata</taxon>
        <taxon>Octopodidae</taxon>
        <taxon>Octopus</taxon>
    </lineage>
</organism>
<evidence type="ECO:0000256" key="3">
    <source>
        <dbReference type="ARBA" id="ARBA00022989"/>
    </source>
</evidence>
<keyword evidence="4 6" id="KW-0472">Membrane</keyword>
<dbReference type="GO" id="GO:0016020">
    <property type="term" value="C:membrane"/>
    <property type="evidence" value="ECO:0007669"/>
    <property type="project" value="UniProtKB-SubCell"/>
</dbReference>
<feature type="transmembrane region" description="Helical" evidence="6">
    <location>
        <begin position="95"/>
        <end position="113"/>
    </location>
</feature>
<dbReference type="AlphaFoldDB" id="A0A0L8GHB9"/>
<proteinExistence type="predicted"/>
<dbReference type="PANTHER" id="PTHR34104:SF3">
    <property type="entry name" value="TRANSMEMBRANE PROTEIN 254"/>
    <property type="match status" value="1"/>
</dbReference>
<evidence type="ECO:0000256" key="6">
    <source>
        <dbReference type="SAM" id="Phobius"/>
    </source>
</evidence>
<dbReference type="EMBL" id="KQ421809">
    <property type="protein sequence ID" value="KOF76391.1"/>
    <property type="molecule type" value="Genomic_DNA"/>
</dbReference>
<dbReference type="PANTHER" id="PTHR34104">
    <property type="entry name" value="TRANSMEMBRANE PROTEIN 254"/>
    <property type="match status" value="1"/>
</dbReference>
<comment type="subcellular location">
    <subcellularLocation>
        <location evidence="1">Membrane</location>
        <topology evidence="1">Multi-pass membrane protein</topology>
    </subcellularLocation>
</comment>
<evidence type="ECO:0000313" key="7">
    <source>
        <dbReference type="EMBL" id="KOF76391.1"/>
    </source>
</evidence>
<evidence type="ECO:0000256" key="1">
    <source>
        <dbReference type="ARBA" id="ARBA00004141"/>
    </source>
</evidence>
<dbReference type="Pfam" id="PF14934">
    <property type="entry name" value="TMEM254"/>
    <property type="match status" value="1"/>
</dbReference>
<evidence type="ECO:0000256" key="5">
    <source>
        <dbReference type="ARBA" id="ARBA00034834"/>
    </source>
</evidence>
<protein>
    <recommendedName>
        <fullName evidence="5">Transmembrane protein 254</fullName>
    </recommendedName>
</protein>
<feature type="transmembrane region" description="Helical" evidence="6">
    <location>
        <begin position="56"/>
        <end position="75"/>
    </location>
</feature>
<dbReference type="InterPro" id="IPR028110">
    <property type="entry name" value="TMEM254"/>
</dbReference>
<keyword evidence="3 6" id="KW-1133">Transmembrane helix</keyword>
<name>A0A0L8GHB9_OCTBM</name>
<sequence length="121" mass="14370">MAVQKESITVARPRLPHWFVVFFVPISLTLLFVSYFNPSILPYQHLGLFGDFMRYIVKQQTFLFCLVAFTCFTHTTESLYCLILTRRYNLNLLDTISWFILVFVYGFFCLQYLKPIKEKST</sequence>